<reference evidence="2 3" key="1">
    <citation type="submission" date="2021-01" db="EMBL/GenBank/DDBJ databases">
        <title>Genomic Encyclopedia of Type Strains, Phase IV (KMG-IV): sequencing the most valuable type-strain genomes for metagenomic binning, comparative biology and taxonomic classification.</title>
        <authorList>
            <person name="Goeker M."/>
        </authorList>
    </citation>
    <scope>NUCLEOTIDE SEQUENCE [LARGE SCALE GENOMIC DNA]</scope>
    <source>
        <strain evidence="2 3">DSM 24436</strain>
    </source>
</reference>
<dbReference type="SUPFAM" id="SSF55383">
    <property type="entry name" value="Copper amine oxidase, domain N"/>
    <property type="match status" value="1"/>
</dbReference>
<dbReference type="Proteomes" id="UP000767854">
    <property type="component" value="Unassembled WGS sequence"/>
</dbReference>
<comment type="caution">
    <text evidence="2">The sequence shown here is derived from an EMBL/GenBank/DDBJ whole genome shotgun (WGS) entry which is preliminary data.</text>
</comment>
<dbReference type="RefSeq" id="WP_204662963.1">
    <property type="nucleotide sequence ID" value="NZ_JAFBDT010000005.1"/>
</dbReference>
<dbReference type="Pfam" id="PF07833">
    <property type="entry name" value="Cu_amine_oxidN1"/>
    <property type="match status" value="1"/>
</dbReference>
<dbReference type="InterPro" id="IPR036582">
    <property type="entry name" value="Mao_N_sf"/>
</dbReference>
<protein>
    <recommendedName>
        <fullName evidence="1">Copper amine oxidase-like N-terminal domain-containing protein</fullName>
    </recommendedName>
</protein>
<dbReference type="SUPFAM" id="SSF49265">
    <property type="entry name" value="Fibronectin type III"/>
    <property type="match status" value="1"/>
</dbReference>
<dbReference type="InterPro" id="IPR012854">
    <property type="entry name" value="Cu_amine_oxidase-like_N"/>
</dbReference>
<evidence type="ECO:0000313" key="2">
    <source>
        <dbReference type="EMBL" id="MBM7561446.1"/>
    </source>
</evidence>
<name>A0ABS2MPW4_9FIRM</name>
<dbReference type="InterPro" id="IPR013783">
    <property type="entry name" value="Ig-like_fold"/>
</dbReference>
<dbReference type="Gene3D" id="2.60.40.10">
    <property type="entry name" value="Immunoglobulins"/>
    <property type="match status" value="1"/>
</dbReference>
<keyword evidence="3" id="KW-1185">Reference proteome</keyword>
<sequence>MRKALSMVLMLSLVLSVFMVGGGIASADTQYAWVLVDRYEYPIPEGYKPSDTMSYYADRTGNRIEMQMTQPYGLGPYASRDENNPVNIHAIYTWNNPPSVIMPEEMVTIKLNQEVLSNKDGNFSIGFKPYFNMDLADLNIGSATASKKMATIVYPDGSSPSNFKLGYGGDPQMQVSAEIDMTMKFVSTGNPGQKHALYFGIYGGGPGSIGIRYTYEWKEKPLIGAEAFESGIRIMWQPANGLGYRIYRSTSPDELGISVSDFYISGTSYADVNVLPNTSYYYTVKAVLAEANPLENIEEKLSAPLQTFTSKTTADMVASSKMRNFIMLKVDSPDMTVNGKNQEVDPGRGTTPVVLSSRTMVPIRAIVEAMGGTIEWEDATQKITINARGNVVEMWVGKTDLTINGTSQTMDVVPVVQNGRTFVPVRFAAENLNCKVDWINSTQEVVIVYED</sequence>
<gene>
    <name evidence="2" type="ORF">JOC49_000966</name>
</gene>
<dbReference type="CDD" id="cd00063">
    <property type="entry name" value="FN3"/>
    <property type="match status" value="1"/>
</dbReference>
<dbReference type="Gene3D" id="3.30.457.10">
    <property type="entry name" value="Copper amine oxidase-like, N-terminal domain"/>
    <property type="match status" value="1"/>
</dbReference>
<feature type="domain" description="Copper amine oxidase-like N-terminal" evidence="1">
    <location>
        <begin position="351"/>
        <end position="447"/>
    </location>
</feature>
<evidence type="ECO:0000313" key="3">
    <source>
        <dbReference type="Proteomes" id="UP000767854"/>
    </source>
</evidence>
<proteinExistence type="predicted"/>
<dbReference type="InterPro" id="IPR036116">
    <property type="entry name" value="FN3_sf"/>
</dbReference>
<accession>A0ABS2MPW4</accession>
<dbReference type="EMBL" id="JAFBDT010000005">
    <property type="protein sequence ID" value="MBM7561446.1"/>
    <property type="molecule type" value="Genomic_DNA"/>
</dbReference>
<evidence type="ECO:0000259" key="1">
    <source>
        <dbReference type="Pfam" id="PF07833"/>
    </source>
</evidence>
<dbReference type="InterPro" id="IPR003961">
    <property type="entry name" value="FN3_dom"/>
</dbReference>
<organism evidence="2 3">
    <name type="scientific">Fusibacter tunisiensis</name>
    <dbReference type="NCBI Taxonomy" id="1008308"/>
    <lineage>
        <taxon>Bacteria</taxon>
        <taxon>Bacillati</taxon>
        <taxon>Bacillota</taxon>
        <taxon>Clostridia</taxon>
        <taxon>Eubacteriales</taxon>
        <taxon>Eubacteriales Family XII. Incertae Sedis</taxon>
        <taxon>Fusibacter</taxon>
    </lineage>
</organism>